<protein>
    <submittedName>
        <fullName evidence="2">Uncharacterized protein</fullName>
    </submittedName>
</protein>
<evidence type="ECO:0000313" key="2">
    <source>
        <dbReference type="EMBL" id="TRY74637.1"/>
    </source>
</evidence>
<accession>A0A553PAC4</accession>
<comment type="caution">
    <text evidence="2">The sequence shown here is derived from an EMBL/GenBank/DDBJ whole genome shotgun (WGS) entry which is preliminary data.</text>
</comment>
<proteinExistence type="predicted"/>
<feature type="non-terminal residue" evidence="2">
    <location>
        <position position="1"/>
    </location>
</feature>
<keyword evidence="3" id="KW-1185">Reference proteome</keyword>
<name>A0A553PAC4_TIGCA</name>
<reference evidence="2 3" key="1">
    <citation type="journal article" date="2018" name="Nat. Ecol. Evol.">
        <title>Genomic signatures of mitonuclear coevolution across populations of Tigriopus californicus.</title>
        <authorList>
            <person name="Barreto F.S."/>
            <person name="Watson E.T."/>
            <person name="Lima T.G."/>
            <person name="Willett C.S."/>
            <person name="Edmands S."/>
            <person name="Li W."/>
            <person name="Burton R.S."/>
        </authorList>
    </citation>
    <scope>NUCLEOTIDE SEQUENCE [LARGE SCALE GENOMIC DNA]</scope>
    <source>
        <strain evidence="2 3">San Diego</strain>
    </source>
</reference>
<feature type="compositionally biased region" description="Low complexity" evidence="1">
    <location>
        <begin position="527"/>
        <end position="540"/>
    </location>
</feature>
<gene>
    <name evidence="2" type="ORF">TCAL_15615</name>
</gene>
<dbReference type="Proteomes" id="UP000318571">
    <property type="component" value="Chromosome 2"/>
</dbReference>
<dbReference type="EMBL" id="VCGU01000005">
    <property type="protein sequence ID" value="TRY74637.1"/>
    <property type="molecule type" value="Genomic_DNA"/>
</dbReference>
<organism evidence="2 3">
    <name type="scientific">Tigriopus californicus</name>
    <name type="common">Marine copepod</name>
    <dbReference type="NCBI Taxonomy" id="6832"/>
    <lineage>
        <taxon>Eukaryota</taxon>
        <taxon>Metazoa</taxon>
        <taxon>Ecdysozoa</taxon>
        <taxon>Arthropoda</taxon>
        <taxon>Crustacea</taxon>
        <taxon>Multicrustacea</taxon>
        <taxon>Hexanauplia</taxon>
        <taxon>Copepoda</taxon>
        <taxon>Harpacticoida</taxon>
        <taxon>Harpacticidae</taxon>
        <taxon>Tigriopus</taxon>
    </lineage>
</organism>
<sequence>LAFDCQGGNQVTQNPIGTCVCEGQLYVTNDCSEGFYCIDTLGNGCHKVCNGTEILVASFEHKHWSCESREDPVSLEKALRICPGAFNVCPSDNIDPPPNPDNITENPLGTCRCNGELWVSEGCSYGFYCNDTMDIGGEMKACGEGEVLLVDLTTSDWYCSNETDKCPGGPINGIGCPIPLCRYSQNHLGNCSCDGQLFLGDNCDEGFFCSTNIPDPYLFDGCRKSCLSGQILVPDIPNRDWSCKDLSETNFRCSGEFNLECPSNSIDGGLTSEDCNCSSEIIVSADCRELLHCSSKFNNGSKTVKCDEGTIVEIDLETHSYGCTENIGKCPGMGGFRLGCRGEDLPEPPELKCEFSKNPLGQCGGCEGQIFVNENCTEAFYCSFWTPEDGQEGCHKQCSGGQIVQFDLLAKNWTCTDRPEGFICPGKFQVDCQDKEDFDIQCGCPNEVWLNQECNAAFICEEKRESLSDPNRGKYVSCPPGRIIEIDFQNPYNYTCTKNVEKCPGSFHFGCVGGDFGSLTTLPPPTTSTTTDLPSSSSSSRVPGSELKTLT</sequence>
<feature type="non-terminal residue" evidence="2">
    <location>
        <position position="551"/>
    </location>
</feature>
<evidence type="ECO:0000313" key="3">
    <source>
        <dbReference type="Proteomes" id="UP000318571"/>
    </source>
</evidence>
<dbReference type="AlphaFoldDB" id="A0A553PAC4"/>
<evidence type="ECO:0000256" key="1">
    <source>
        <dbReference type="SAM" id="MobiDB-lite"/>
    </source>
</evidence>
<feature type="region of interest" description="Disordered" evidence="1">
    <location>
        <begin position="522"/>
        <end position="551"/>
    </location>
</feature>